<organism evidence="2 3">
    <name type="scientific">Falsiroseomonas oleicola</name>
    <dbReference type="NCBI Taxonomy" id="2801474"/>
    <lineage>
        <taxon>Bacteria</taxon>
        <taxon>Pseudomonadati</taxon>
        <taxon>Pseudomonadota</taxon>
        <taxon>Alphaproteobacteria</taxon>
        <taxon>Acetobacterales</taxon>
        <taxon>Roseomonadaceae</taxon>
        <taxon>Falsiroseomonas</taxon>
    </lineage>
</organism>
<dbReference type="RefSeq" id="WP_216874935.1">
    <property type="nucleotide sequence ID" value="NZ_JAERQM010000002.1"/>
</dbReference>
<feature type="compositionally biased region" description="Polar residues" evidence="1">
    <location>
        <begin position="68"/>
        <end position="78"/>
    </location>
</feature>
<dbReference type="Proteomes" id="UP000689967">
    <property type="component" value="Unassembled WGS sequence"/>
</dbReference>
<evidence type="ECO:0000256" key="1">
    <source>
        <dbReference type="SAM" id="MobiDB-lite"/>
    </source>
</evidence>
<sequence>MSEKSLSAPRPLTEAEAATVAGGVWWKENARQHAVDHYYHLNPDDAHPRTHNDATDQMQQVRDEIQRLTGSQDLSDTLRSMGEL</sequence>
<protein>
    <submittedName>
        <fullName evidence="2">Uncharacterized protein</fullName>
    </submittedName>
</protein>
<gene>
    <name evidence="2" type="ORF">JJQ90_10240</name>
</gene>
<evidence type="ECO:0000313" key="2">
    <source>
        <dbReference type="EMBL" id="MBU8544086.1"/>
    </source>
</evidence>
<evidence type="ECO:0000313" key="3">
    <source>
        <dbReference type="Proteomes" id="UP000689967"/>
    </source>
</evidence>
<feature type="compositionally biased region" description="Basic and acidic residues" evidence="1">
    <location>
        <begin position="40"/>
        <end position="54"/>
    </location>
</feature>
<accession>A0ABS6H6U3</accession>
<comment type="caution">
    <text evidence="2">The sequence shown here is derived from an EMBL/GenBank/DDBJ whole genome shotgun (WGS) entry which is preliminary data.</text>
</comment>
<keyword evidence="3" id="KW-1185">Reference proteome</keyword>
<name>A0ABS6H6U3_9PROT</name>
<reference evidence="2 3" key="1">
    <citation type="submission" date="2021-01" db="EMBL/GenBank/DDBJ databases">
        <title>Roseomonas sp. nov, a bacterium isolated from an oil production mixture in Yumen Oilfield.</title>
        <authorList>
            <person name="Wu D."/>
        </authorList>
    </citation>
    <scope>NUCLEOTIDE SEQUENCE [LARGE SCALE GENOMIC DNA]</scope>
    <source>
        <strain evidence="2 3">ROY-5-3</strain>
    </source>
</reference>
<proteinExistence type="predicted"/>
<dbReference type="EMBL" id="JAERQM010000002">
    <property type="protein sequence ID" value="MBU8544086.1"/>
    <property type="molecule type" value="Genomic_DNA"/>
</dbReference>
<feature type="region of interest" description="Disordered" evidence="1">
    <location>
        <begin position="40"/>
        <end position="84"/>
    </location>
</feature>